<dbReference type="AlphaFoldDB" id="A0A1F6V776"/>
<evidence type="ECO:0000313" key="2">
    <source>
        <dbReference type="Proteomes" id="UP000177370"/>
    </source>
</evidence>
<proteinExistence type="predicted"/>
<gene>
    <name evidence="1" type="ORF">A2647_03760</name>
</gene>
<comment type="caution">
    <text evidence="1">The sequence shown here is derived from an EMBL/GenBank/DDBJ whole genome shotgun (WGS) entry which is preliminary data.</text>
</comment>
<organism evidence="1 2">
    <name type="scientific">Candidatus Nomurabacteria bacterium RIFCSPHIGHO2_01_FULL_40_24b</name>
    <dbReference type="NCBI Taxonomy" id="1801739"/>
    <lineage>
        <taxon>Bacteria</taxon>
        <taxon>Candidatus Nomuraibacteriota</taxon>
    </lineage>
</organism>
<dbReference type="Proteomes" id="UP000177370">
    <property type="component" value="Unassembled WGS sequence"/>
</dbReference>
<sequence>MEYRPRLSGQLFSPPQLTPEQIREKLEDPAYLPHLAEILTAFAPDRNKEISEEEELAYIKLWQNYLNREGSPVYEFLSEEFLIALSNYLSQRIKTVYHGTKASPVVILEVAAGDGRLTHFLSQKLEKLVGKCVKIISMDSGKDYVDPHVRITPKFPVERISQVDALVKYRPTIVICSWMPEDVDFTREFRHTSTVKEYVLIGEDDGGCCGKPWDTWGYGANHKKHEGELAPYQKEGFTRQYVEATQHTQLCRSDKPQDITTHQFSKEKNKMEEIIETSSHSSTVSFRRVL</sequence>
<name>A0A1F6V776_9BACT</name>
<protein>
    <recommendedName>
        <fullName evidence="3">Methyltransferase domain-containing protein</fullName>
    </recommendedName>
</protein>
<evidence type="ECO:0000313" key="1">
    <source>
        <dbReference type="EMBL" id="OGI65560.1"/>
    </source>
</evidence>
<reference evidence="1 2" key="1">
    <citation type="journal article" date="2016" name="Nat. Commun.">
        <title>Thousands of microbial genomes shed light on interconnected biogeochemical processes in an aquifer system.</title>
        <authorList>
            <person name="Anantharaman K."/>
            <person name="Brown C.T."/>
            <person name="Hug L.A."/>
            <person name="Sharon I."/>
            <person name="Castelle C.J."/>
            <person name="Probst A.J."/>
            <person name="Thomas B.C."/>
            <person name="Singh A."/>
            <person name="Wilkins M.J."/>
            <person name="Karaoz U."/>
            <person name="Brodie E.L."/>
            <person name="Williams K.H."/>
            <person name="Hubbard S.S."/>
            <person name="Banfield J.F."/>
        </authorList>
    </citation>
    <scope>NUCLEOTIDE SEQUENCE [LARGE SCALE GENOMIC DNA]</scope>
</reference>
<dbReference type="EMBL" id="MFTP01000017">
    <property type="protein sequence ID" value="OGI65560.1"/>
    <property type="molecule type" value="Genomic_DNA"/>
</dbReference>
<accession>A0A1F6V776</accession>
<evidence type="ECO:0008006" key="3">
    <source>
        <dbReference type="Google" id="ProtNLM"/>
    </source>
</evidence>